<gene>
    <name evidence="6" type="ORF">E4A49_07955</name>
</gene>
<dbReference type="SMART" id="SM00893">
    <property type="entry name" value="ETF"/>
    <property type="match status" value="1"/>
</dbReference>
<dbReference type="Gene3D" id="3.40.50.620">
    <property type="entry name" value="HUPs"/>
    <property type="match status" value="1"/>
</dbReference>
<organism evidence="6 7">
    <name type="scientific">Micrococcus lylae</name>
    <dbReference type="NCBI Taxonomy" id="1273"/>
    <lineage>
        <taxon>Bacteria</taxon>
        <taxon>Bacillati</taxon>
        <taxon>Actinomycetota</taxon>
        <taxon>Actinomycetes</taxon>
        <taxon>Micrococcales</taxon>
        <taxon>Micrococcaceae</taxon>
        <taxon>Micrococcus</taxon>
    </lineage>
</organism>
<evidence type="ECO:0000256" key="1">
    <source>
        <dbReference type="ARBA" id="ARBA00001974"/>
    </source>
</evidence>
<name>A0ABY2K2F2_9MICC</name>
<comment type="function">
    <text evidence="4">The electron transfer flavoprotein serves as a specific electron acceptor for other dehydrogenases. It transfers the electrons to the main respiratory chain via ETF-ubiquinone oxidoreductase (ETF dehydrogenase).</text>
</comment>
<evidence type="ECO:0000256" key="3">
    <source>
        <dbReference type="ARBA" id="ARBA00011355"/>
    </source>
</evidence>
<evidence type="ECO:0000256" key="2">
    <source>
        <dbReference type="ARBA" id="ARBA00005817"/>
    </source>
</evidence>
<proteinExistence type="inferred from homology"/>
<dbReference type="Pfam" id="PF00766">
    <property type="entry name" value="ETF_alpha"/>
    <property type="match status" value="1"/>
</dbReference>
<dbReference type="PIRSF" id="PIRSF000089">
    <property type="entry name" value="Electra_flavoP_a"/>
    <property type="match status" value="1"/>
</dbReference>
<evidence type="ECO:0000313" key="7">
    <source>
        <dbReference type="Proteomes" id="UP000297477"/>
    </source>
</evidence>
<dbReference type="Gene3D" id="3.40.50.1220">
    <property type="entry name" value="TPP-binding domain"/>
    <property type="match status" value="1"/>
</dbReference>
<dbReference type="EMBL" id="SPKT01000014">
    <property type="protein sequence ID" value="TFH98714.1"/>
    <property type="molecule type" value="Genomic_DNA"/>
</dbReference>
<evidence type="ECO:0000259" key="5">
    <source>
        <dbReference type="SMART" id="SM00893"/>
    </source>
</evidence>
<comment type="caution">
    <text evidence="6">The sequence shown here is derived from an EMBL/GenBank/DDBJ whole genome shotgun (WGS) entry which is preliminary data.</text>
</comment>
<dbReference type="InterPro" id="IPR029035">
    <property type="entry name" value="DHS-like_NAD/FAD-binding_dom"/>
</dbReference>
<dbReference type="SUPFAM" id="SSF52467">
    <property type="entry name" value="DHS-like NAD/FAD-binding domain"/>
    <property type="match status" value="1"/>
</dbReference>
<keyword evidence="7" id="KW-1185">Reference proteome</keyword>
<dbReference type="Pfam" id="PF01012">
    <property type="entry name" value="ETF"/>
    <property type="match status" value="1"/>
</dbReference>
<dbReference type="SUPFAM" id="SSF52402">
    <property type="entry name" value="Adenine nucleotide alpha hydrolases-like"/>
    <property type="match status" value="1"/>
</dbReference>
<accession>A0ABY2K2F2</accession>
<protein>
    <submittedName>
        <fullName evidence="6">Electron transfer flavoprotein subunit alpha/FixB family protein</fullName>
    </submittedName>
</protein>
<dbReference type="InterPro" id="IPR014731">
    <property type="entry name" value="ETF_asu_C"/>
</dbReference>
<evidence type="ECO:0000313" key="6">
    <source>
        <dbReference type="EMBL" id="TFH98714.1"/>
    </source>
</evidence>
<dbReference type="InterPro" id="IPR014729">
    <property type="entry name" value="Rossmann-like_a/b/a_fold"/>
</dbReference>
<dbReference type="PANTHER" id="PTHR43153:SF1">
    <property type="entry name" value="ELECTRON TRANSFER FLAVOPROTEIN SUBUNIT ALPHA, MITOCHONDRIAL"/>
    <property type="match status" value="1"/>
</dbReference>
<comment type="cofactor">
    <cofactor evidence="1">
        <name>FAD</name>
        <dbReference type="ChEBI" id="CHEBI:57692"/>
    </cofactor>
</comment>
<evidence type="ECO:0000256" key="4">
    <source>
        <dbReference type="ARBA" id="ARBA00025649"/>
    </source>
</evidence>
<comment type="subunit">
    <text evidence="3">Heterodimer of an alpha and a beta subunit.</text>
</comment>
<sequence>MTTVLVLIETGPEGTASPSAAALLGAADSVGEAVAVAVAPPGSAEGLQAELGRLGASRVLVAEAPVEGRPLGSCELAALVAGIAAHRPLAVVVDHSVVGRLVAARLAARTGASVSVDAVDLSFEAGEVIAHHSVFGGTYVTESTVEGGLMIVSLRSGAVGARAEAKDAELTTHDLAGDVPAGATVTEARQAATGGDRPDLASASVVVSGGRGLGSKENFALVERLADQLGGAVGASRAAVDAGYAPQNLQVGQTGVAVSPDLYIALGISGAIQHRAGMQTAKTIIAIDKDEEAPIFEIADLGVVGDLFSIVPAVIEQLEERG</sequence>
<dbReference type="Proteomes" id="UP000297477">
    <property type="component" value="Unassembled WGS sequence"/>
</dbReference>
<feature type="domain" description="Electron transfer flavoprotein alpha/beta-subunit N-terminal" evidence="5">
    <location>
        <begin position="4"/>
        <end position="179"/>
    </location>
</feature>
<dbReference type="RefSeq" id="WP_067190548.1">
    <property type="nucleotide sequence ID" value="NZ_SPKT01000014.1"/>
</dbReference>
<dbReference type="InterPro" id="IPR001308">
    <property type="entry name" value="ETF_a/FixB"/>
</dbReference>
<dbReference type="PANTHER" id="PTHR43153">
    <property type="entry name" value="ELECTRON TRANSFER FLAVOPROTEIN ALPHA"/>
    <property type="match status" value="1"/>
</dbReference>
<dbReference type="InterPro" id="IPR014730">
    <property type="entry name" value="ETF_a/b_N"/>
</dbReference>
<comment type="similarity">
    <text evidence="2">Belongs to the ETF alpha-subunit/FixB family.</text>
</comment>
<reference evidence="6 7" key="1">
    <citation type="submission" date="2019-03" db="EMBL/GenBank/DDBJ databases">
        <title>Reclassification of Micrococcus aloeverae and Micrococcus yunnanensis as later heterotypic synonyms of Micrococcus luteus.</title>
        <authorList>
            <person name="Huang C.-H."/>
        </authorList>
    </citation>
    <scope>NUCLEOTIDE SEQUENCE [LARGE SCALE GENOMIC DNA]</scope>
    <source>
        <strain evidence="6 7">BCRC 12151</strain>
    </source>
</reference>